<evidence type="ECO:0000259" key="2">
    <source>
        <dbReference type="PROSITE" id="PS50994"/>
    </source>
</evidence>
<dbReference type="InterPro" id="IPR057670">
    <property type="entry name" value="SH3_retrovirus"/>
</dbReference>
<dbReference type="Pfam" id="PF07727">
    <property type="entry name" value="RVT_2"/>
    <property type="match status" value="2"/>
</dbReference>
<evidence type="ECO:0000313" key="3">
    <source>
        <dbReference type="EMBL" id="GJT84023.1"/>
    </source>
</evidence>
<accession>A0ABQ5HA53</accession>
<reference evidence="3" key="1">
    <citation type="journal article" date="2022" name="Int. J. Mol. Sci.">
        <title>Draft Genome of Tanacetum Coccineum: Genomic Comparison of Closely Related Tanacetum-Family Plants.</title>
        <authorList>
            <person name="Yamashiro T."/>
            <person name="Shiraishi A."/>
            <person name="Nakayama K."/>
            <person name="Satake H."/>
        </authorList>
    </citation>
    <scope>NUCLEOTIDE SEQUENCE</scope>
</reference>
<feature type="non-terminal residue" evidence="3">
    <location>
        <position position="1596"/>
    </location>
</feature>
<feature type="domain" description="Integrase catalytic" evidence="2">
    <location>
        <begin position="836"/>
        <end position="952"/>
    </location>
</feature>
<dbReference type="Proteomes" id="UP001151760">
    <property type="component" value="Unassembled WGS sequence"/>
</dbReference>
<dbReference type="Gene3D" id="3.30.420.10">
    <property type="entry name" value="Ribonuclease H-like superfamily/Ribonuclease H"/>
    <property type="match status" value="1"/>
</dbReference>
<keyword evidence="4" id="KW-1185">Reference proteome</keyword>
<dbReference type="CDD" id="cd09272">
    <property type="entry name" value="RNase_HI_RT_Ty1"/>
    <property type="match status" value="1"/>
</dbReference>
<dbReference type="EMBL" id="BQNB010019317">
    <property type="protein sequence ID" value="GJT84023.1"/>
    <property type="molecule type" value="Genomic_DNA"/>
</dbReference>
<dbReference type="InterPro" id="IPR043502">
    <property type="entry name" value="DNA/RNA_pol_sf"/>
</dbReference>
<feature type="region of interest" description="Disordered" evidence="1">
    <location>
        <begin position="1079"/>
        <end position="1115"/>
    </location>
</feature>
<dbReference type="InterPro" id="IPR012337">
    <property type="entry name" value="RNaseH-like_sf"/>
</dbReference>
<dbReference type="InterPro" id="IPR013103">
    <property type="entry name" value="RVT_2"/>
</dbReference>
<evidence type="ECO:0000313" key="4">
    <source>
        <dbReference type="Proteomes" id="UP001151760"/>
    </source>
</evidence>
<name>A0ABQ5HA53_9ASTR</name>
<dbReference type="InterPro" id="IPR001584">
    <property type="entry name" value="Integrase_cat-core"/>
</dbReference>
<comment type="caution">
    <text evidence="3">The sequence shown here is derived from an EMBL/GenBank/DDBJ whole genome shotgun (WGS) entry which is preliminary data.</text>
</comment>
<sequence>MKGVNLCLAIAKGWSTPIKGALTSDPLHLHPKNYFFPALLLYHKTKGTENYQVWSCAMLLALEVSILSKEVLPDVRSAYATISSEESHRVVAGSIVVPLRGVRLLLLFKSEKYSGDWLGHPAKPVLNVLKKDSDKVKNDTANVFQDVNHINFFDVEYPKIPNDYERVDPNLNSDLRSHSDSISSSESLDVFWNTEVFMSMPVYQLDVNNVYLYGDHEETFVNKTSPDDKNLQITNQSKIDYSLYTKSDKGVFLALLVYVDDIIITGNSFFEIEKFKGFLKSKFMIKDLGKLKYFLGIKVIDTEKGICLNERKYVFDLLSEYGMIACKPAKTPYLSKLVISNEACETDPLPNNITDYQKLMGKLIYLTNTKHDISYVVRCLSQFMHSPLKSHLKITFKILRYLKSCLGWLIIGSWKFSVNCSDFEKLSSVTPLLLSLFLSCKLFEFFIMSGPNSVHNSENGDDYIKDPDPVTLISKLDISDPLHLHPNDTTALTVVSIKPKGTENYQVWSCAMLLALEAKHVWEELKETYDKVDGSIMFGLHHQINTLKQNGSSIADYYHKLNALWKQFDSLIEFPKCVCNASEGFKKHNKLMKLMQFLMGLDDSYMQIKRSILSREVLPDVRSAYATISSEESHRVAAVVLLVPLRGVRLLLLFLKCLTEITFKEITRICFKIIGYPVDFGKKKSGQNFKGKNLSNNNSVGSSSSSGFTDEQMATLISLVKDNKIGKNVQANMAGANQYMNYTDKELDNVLDISHLKIKVGHPNETDAFISKIGNLKLSNGLILYDVLVILEYCVTLISVHKLAKENKIVVAFDESKCYFLNQDLNLRSILGTGSQCEGSLGELVHLDLWGPYKVTSSEGFRYFFTVVDDYTRAVRVYLIKSKDEVSHFITIFYNLIENQFKRKIKVFRSDNGTEFVNQTVNTFCADKWIIHQTSCAYSPQQNGIAEKKHRLPSSVLNGRSPYERRYNKCHTLSHLRVFGCLCFAIIVNNNDKFGSRSEKCVMIGYSSIKKGYMLYSLDKHQFIFSRDVKFFENIFPFKDSDKVKNGTANVFQDVNPINLFDVKYPEIPNDYERVDPNLNSDLRSHIDSSTSSESGNGVNTTDFPVNNSRNDADNSDDIVATQNEEVATLEENIFSEGNWNLNQINSQGVQPARRSSRQSVFPKNYNDFVVDSKVKYGLEKSSGEIDRYKTRLVALGFGQKEGIDYEETFSLVVKMVTVRCLLNIDVAMSWPVFQLDVNNDFLYGYLEETIYMKSPEGYLPSDNKVQSKIDYSLYTKSDKGVFLALLVYVDDIIITGNSFSEIEKFKGFLKSKFMIKDLGKLKYFLGIEVIDTEKGICLNERKYVFDLLSEYGMITCKPAKTPLLSKLVISNEACETDPLPNNITDYQKLMGKLIYLTNTKHDISYVVHCLSQFMHSPLKSHLKITFKILRYLKSCLGLSIHIIKTFGMSLTAFPDADWAKCVITRNSITGYCLPVSNSAIKISANPVFHERTKHLEIDLHFVREKNILKGVVKTVKIDSVNLIEDILTKGLDTLQHKVLVEKLGMIDVYQFSFVVALGSKLKSLKDEGVFLCLADSQKGDLIAMVYGGLEYRIAM</sequence>
<dbReference type="InterPro" id="IPR036397">
    <property type="entry name" value="RNaseH_sf"/>
</dbReference>
<proteinExistence type="predicted"/>
<protein>
    <submittedName>
        <fullName evidence="3">Ribonuclease H-like domain-containing protein</fullName>
    </submittedName>
</protein>
<reference evidence="3" key="2">
    <citation type="submission" date="2022-01" db="EMBL/GenBank/DDBJ databases">
        <authorList>
            <person name="Yamashiro T."/>
            <person name="Shiraishi A."/>
            <person name="Satake H."/>
            <person name="Nakayama K."/>
        </authorList>
    </citation>
    <scope>NUCLEOTIDE SEQUENCE</scope>
</reference>
<dbReference type="Pfam" id="PF00665">
    <property type="entry name" value="rve"/>
    <property type="match status" value="1"/>
</dbReference>
<organism evidence="3 4">
    <name type="scientific">Tanacetum coccineum</name>
    <dbReference type="NCBI Taxonomy" id="301880"/>
    <lineage>
        <taxon>Eukaryota</taxon>
        <taxon>Viridiplantae</taxon>
        <taxon>Streptophyta</taxon>
        <taxon>Embryophyta</taxon>
        <taxon>Tracheophyta</taxon>
        <taxon>Spermatophyta</taxon>
        <taxon>Magnoliopsida</taxon>
        <taxon>eudicotyledons</taxon>
        <taxon>Gunneridae</taxon>
        <taxon>Pentapetalae</taxon>
        <taxon>asterids</taxon>
        <taxon>campanulids</taxon>
        <taxon>Asterales</taxon>
        <taxon>Asteraceae</taxon>
        <taxon>Asteroideae</taxon>
        <taxon>Anthemideae</taxon>
        <taxon>Anthemidinae</taxon>
        <taxon>Tanacetum</taxon>
    </lineage>
</organism>
<dbReference type="PANTHER" id="PTHR11439:SF508">
    <property type="entry name" value="RNA-DIRECTED DNA POLYMERASE"/>
    <property type="match status" value="1"/>
</dbReference>
<gene>
    <name evidence="3" type="ORF">Tco_1058365</name>
</gene>
<dbReference type="PANTHER" id="PTHR11439">
    <property type="entry name" value="GAG-POL-RELATED RETROTRANSPOSON"/>
    <property type="match status" value="1"/>
</dbReference>
<evidence type="ECO:0000256" key="1">
    <source>
        <dbReference type="SAM" id="MobiDB-lite"/>
    </source>
</evidence>
<dbReference type="SUPFAM" id="SSF53098">
    <property type="entry name" value="Ribonuclease H-like"/>
    <property type="match status" value="1"/>
</dbReference>
<dbReference type="PROSITE" id="PS50994">
    <property type="entry name" value="INTEGRASE"/>
    <property type="match status" value="1"/>
</dbReference>
<dbReference type="SUPFAM" id="SSF56672">
    <property type="entry name" value="DNA/RNA polymerases"/>
    <property type="match status" value="2"/>
</dbReference>
<dbReference type="Pfam" id="PF25597">
    <property type="entry name" value="SH3_retrovirus"/>
    <property type="match status" value="1"/>
</dbReference>
<feature type="compositionally biased region" description="Polar residues" evidence="1">
    <location>
        <begin position="1079"/>
        <end position="1106"/>
    </location>
</feature>